<dbReference type="OrthoDB" id="9789675at2"/>
<evidence type="ECO:0000313" key="11">
    <source>
        <dbReference type="Proteomes" id="UP000095665"/>
    </source>
</evidence>
<dbReference type="STRING" id="1070130.FVIR_GE00015"/>
<evidence type="ECO:0000256" key="1">
    <source>
        <dbReference type="ARBA" id="ARBA00004167"/>
    </source>
</evidence>
<evidence type="ECO:0000256" key="8">
    <source>
        <dbReference type="SAM" id="Phobius"/>
    </source>
</evidence>
<keyword evidence="5 8" id="KW-1133">Transmembrane helix</keyword>
<sequence>MNKKNKAFQYFFFKNSKILMIGLVINIITLIGWYYWYTNHNSISINNKHDILTLIRSARQFADHRDFSTAEKQLKKVLGQICDENLQSLVNLFLARVQLQQKNIDSTLKTLYDIKEKRWRALADNIRGDAQAIKGNQQAARIAYEKSLQSNVPQALKIILQMKINNLSN</sequence>
<keyword evidence="3" id="KW-1003">Cell membrane</keyword>
<evidence type="ECO:0000256" key="6">
    <source>
        <dbReference type="ARBA" id="ARBA00023136"/>
    </source>
</evidence>
<dbReference type="InterPro" id="IPR026039">
    <property type="entry name" value="YfgM"/>
</dbReference>
<feature type="transmembrane region" description="Helical" evidence="8">
    <location>
        <begin position="18"/>
        <end position="37"/>
    </location>
</feature>
<accession>A0A143WS50</accession>
<protein>
    <recommendedName>
        <fullName evidence="9">Ancillary SecYEG translocon subunit/Cell division coordinator CpoB TPR domain-containing protein</fullName>
    </recommendedName>
</protein>
<evidence type="ECO:0000256" key="7">
    <source>
        <dbReference type="ARBA" id="ARBA00023186"/>
    </source>
</evidence>
<evidence type="ECO:0000256" key="4">
    <source>
        <dbReference type="ARBA" id="ARBA00022692"/>
    </source>
</evidence>
<dbReference type="GO" id="GO:0005886">
    <property type="term" value="C:plasma membrane"/>
    <property type="evidence" value="ECO:0007669"/>
    <property type="project" value="UniProtKB-SubCell"/>
</dbReference>
<comment type="subcellular location">
    <subcellularLocation>
        <location evidence="2">Cell membrane</location>
    </subcellularLocation>
    <subcellularLocation>
        <location evidence="1">Membrane</location>
        <topology evidence="1">Single-pass membrane protein</topology>
    </subcellularLocation>
</comment>
<keyword evidence="4 8" id="KW-0812">Transmembrane</keyword>
<keyword evidence="11" id="KW-1185">Reference proteome</keyword>
<gene>
    <name evidence="10" type="ORF">FVIR_GE00015</name>
</gene>
<organism evidence="10 11">
    <name type="scientific">Candidatus Gullanella endobia</name>
    <dbReference type="NCBI Taxonomy" id="1070130"/>
    <lineage>
        <taxon>Bacteria</taxon>
        <taxon>Pseudomonadati</taxon>
        <taxon>Pseudomonadota</taxon>
        <taxon>Gammaproteobacteria</taxon>
        <taxon>Enterobacterales</taxon>
        <taxon>Enterobacteriaceae</taxon>
        <taxon>Candidatus Gullanella</taxon>
    </lineage>
</organism>
<evidence type="ECO:0000256" key="3">
    <source>
        <dbReference type="ARBA" id="ARBA00022475"/>
    </source>
</evidence>
<evidence type="ECO:0000256" key="5">
    <source>
        <dbReference type="ARBA" id="ARBA00022989"/>
    </source>
</evidence>
<dbReference type="PANTHER" id="PTHR38035">
    <property type="entry name" value="UPF0070 PROTEIN YFGM"/>
    <property type="match status" value="1"/>
</dbReference>
<dbReference type="SUPFAM" id="SSF81901">
    <property type="entry name" value="HCP-like"/>
    <property type="match status" value="1"/>
</dbReference>
<reference evidence="11" key="1">
    <citation type="submission" date="2016-01" db="EMBL/GenBank/DDBJ databases">
        <authorList>
            <person name="Husnik F."/>
        </authorList>
    </citation>
    <scope>NUCLEOTIDE SEQUENCE [LARGE SCALE GENOMIC DNA]</scope>
</reference>
<dbReference type="Proteomes" id="UP000095665">
    <property type="component" value="Chromosome I"/>
</dbReference>
<name>A0A143WS50_9ENTR</name>
<dbReference type="EMBL" id="LN999832">
    <property type="protein sequence ID" value="CUX95719.1"/>
    <property type="molecule type" value="Genomic_DNA"/>
</dbReference>
<feature type="domain" description="Ancillary SecYEG translocon subunit/Cell division coordinator CpoB TPR" evidence="9">
    <location>
        <begin position="55"/>
        <end position="168"/>
    </location>
</feature>
<dbReference type="InterPro" id="IPR018704">
    <property type="entry name" value="SecYEG/CpoB_TPR"/>
</dbReference>
<proteinExistence type="predicted"/>
<dbReference type="GO" id="GO:0044877">
    <property type="term" value="F:protein-containing complex binding"/>
    <property type="evidence" value="ECO:0007669"/>
    <property type="project" value="InterPro"/>
</dbReference>
<dbReference type="KEGG" id="ged:FVIR_GE00015"/>
<dbReference type="Pfam" id="PF09976">
    <property type="entry name" value="TPR_21"/>
    <property type="match status" value="1"/>
</dbReference>
<dbReference type="PANTHER" id="PTHR38035:SF1">
    <property type="entry name" value="ANCILLARY SECYEG TRANSLOCON SUBUNIT"/>
    <property type="match status" value="1"/>
</dbReference>
<evidence type="ECO:0000259" key="9">
    <source>
        <dbReference type="Pfam" id="PF09976"/>
    </source>
</evidence>
<evidence type="ECO:0000313" key="10">
    <source>
        <dbReference type="EMBL" id="CUX95719.1"/>
    </source>
</evidence>
<keyword evidence="7" id="KW-0143">Chaperone</keyword>
<dbReference type="AlphaFoldDB" id="A0A143WS50"/>
<evidence type="ECO:0000256" key="2">
    <source>
        <dbReference type="ARBA" id="ARBA00004236"/>
    </source>
</evidence>
<keyword evidence="6 8" id="KW-0472">Membrane</keyword>